<comment type="caution">
    <text evidence="1">The sequence shown here is derived from an EMBL/GenBank/DDBJ whole genome shotgun (WGS) entry which is preliminary data.</text>
</comment>
<organism evidence="1 2">
    <name type="scientific">Fusarium euwallaceae</name>
    <dbReference type="NCBI Taxonomy" id="1147111"/>
    <lineage>
        <taxon>Eukaryota</taxon>
        <taxon>Fungi</taxon>
        <taxon>Dikarya</taxon>
        <taxon>Ascomycota</taxon>
        <taxon>Pezizomycotina</taxon>
        <taxon>Sordariomycetes</taxon>
        <taxon>Hypocreomycetidae</taxon>
        <taxon>Hypocreales</taxon>
        <taxon>Nectriaceae</taxon>
        <taxon>Fusarium</taxon>
        <taxon>Fusarium solani species complex</taxon>
    </lineage>
</organism>
<protein>
    <submittedName>
        <fullName evidence="1">Uncharacterized protein</fullName>
    </submittedName>
</protein>
<evidence type="ECO:0000313" key="1">
    <source>
        <dbReference type="EMBL" id="RTE77406.1"/>
    </source>
</evidence>
<proteinExistence type="predicted"/>
<dbReference type="AlphaFoldDB" id="A0A430LNW6"/>
<evidence type="ECO:0000313" key="2">
    <source>
        <dbReference type="Proteomes" id="UP000287124"/>
    </source>
</evidence>
<name>A0A430LNW6_9HYPO</name>
<accession>A0A430LNW6</accession>
<sequence length="157" mass="18343">MRKNLYRKAGALWIGARRLGKDRFGYRNTRASLDQPEGTQRDIRYPSRLSNTQGFIIIHRDHQCHPSAAYRCFLKSTRNQQGSTYESASMADFVEYSWNCLHFPWNNSTGFISFRELSDMIHSRPFLMAISRAHCRLMPSHPRVSSRHRHIGADVRD</sequence>
<reference evidence="1 2" key="1">
    <citation type="submission" date="2017-06" db="EMBL/GenBank/DDBJ databases">
        <title>Comparative genomic analysis of Ambrosia Fusariam Clade fungi.</title>
        <authorList>
            <person name="Stajich J.E."/>
            <person name="Carrillo J."/>
            <person name="Kijimoto T."/>
            <person name="Eskalen A."/>
            <person name="O'Donnell K."/>
            <person name="Kasson M."/>
        </authorList>
    </citation>
    <scope>NUCLEOTIDE SEQUENCE [LARGE SCALE GENOMIC DNA]</scope>
    <source>
        <strain evidence="1 2">UCR1854</strain>
    </source>
</reference>
<gene>
    <name evidence="1" type="ORF">BHE90_008126</name>
</gene>
<dbReference type="EMBL" id="MIKF01000122">
    <property type="protein sequence ID" value="RTE77406.1"/>
    <property type="molecule type" value="Genomic_DNA"/>
</dbReference>
<keyword evidence="2" id="KW-1185">Reference proteome</keyword>
<dbReference type="Proteomes" id="UP000287124">
    <property type="component" value="Unassembled WGS sequence"/>
</dbReference>